<evidence type="ECO:0000313" key="2">
    <source>
        <dbReference type="Proteomes" id="UP000638353"/>
    </source>
</evidence>
<dbReference type="EMBL" id="BMVC01000029">
    <property type="protein sequence ID" value="GHD18186.1"/>
    <property type="molecule type" value="Genomic_DNA"/>
</dbReference>
<evidence type="ECO:0000313" key="1">
    <source>
        <dbReference type="EMBL" id="GHD18186.1"/>
    </source>
</evidence>
<organism evidence="1 2">
    <name type="scientific">Streptomyces finlayi</name>
    <dbReference type="NCBI Taxonomy" id="67296"/>
    <lineage>
        <taxon>Bacteria</taxon>
        <taxon>Bacillati</taxon>
        <taxon>Actinomycetota</taxon>
        <taxon>Actinomycetes</taxon>
        <taxon>Kitasatosporales</taxon>
        <taxon>Streptomycetaceae</taxon>
        <taxon>Streptomyces</taxon>
    </lineage>
</organism>
<proteinExistence type="predicted"/>
<reference evidence="1" key="2">
    <citation type="submission" date="2020-09" db="EMBL/GenBank/DDBJ databases">
        <authorList>
            <person name="Sun Q."/>
            <person name="Ohkuma M."/>
        </authorList>
    </citation>
    <scope>NUCLEOTIDE SEQUENCE</scope>
    <source>
        <strain evidence="1">JCM 4637</strain>
    </source>
</reference>
<name>A0A919CFM0_9ACTN</name>
<reference evidence="1" key="1">
    <citation type="journal article" date="2014" name="Int. J. Syst. Evol. Microbiol.">
        <title>Complete genome sequence of Corynebacterium casei LMG S-19264T (=DSM 44701T), isolated from a smear-ripened cheese.</title>
        <authorList>
            <consortium name="US DOE Joint Genome Institute (JGI-PGF)"/>
            <person name="Walter F."/>
            <person name="Albersmeier A."/>
            <person name="Kalinowski J."/>
            <person name="Ruckert C."/>
        </authorList>
    </citation>
    <scope>NUCLEOTIDE SEQUENCE</scope>
    <source>
        <strain evidence="1">JCM 4637</strain>
    </source>
</reference>
<sequence>MGWVKIVRIVAATKESYAVAHPLFRERNLPVEVRPGQTPAHSRLLIRYTTRRDTITPPGRTGTEHP</sequence>
<dbReference type="Proteomes" id="UP000638353">
    <property type="component" value="Unassembled WGS sequence"/>
</dbReference>
<protein>
    <submittedName>
        <fullName evidence="1">Uncharacterized protein</fullName>
    </submittedName>
</protein>
<accession>A0A919CFM0</accession>
<gene>
    <name evidence="1" type="ORF">GCM10010334_80680</name>
</gene>
<dbReference type="AlphaFoldDB" id="A0A919CFM0"/>
<comment type="caution">
    <text evidence="1">The sequence shown here is derived from an EMBL/GenBank/DDBJ whole genome shotgun (WGS) entry which is preliminary data.</text>
</comment>